<keyword evidence="2" id="KW-1277">Toxin-antitoxin system</keyword>
<comment type="similarity">
    <text evidence="1">Belongs to the RelE toxin family.</text>
</comment>
<name>A0A8J6TGE7_9BACT</name>
<evidence type="ECO:0000256" key="1">
    <source>
        <dbReference type="ARBA" id="ARBA00006226"/>
    </source>
</evidence>
<evidence type="ECO:0000313" key="3">
    <source>
        <dbReference type="EMBL" id="MBC8318140.1"/>
    </source>
</evidence>
<accession>A0A8J6TGE7</accession>
<dbReference type="Proteomes" id="UP000614424">
    <property type="component" value="Unassembled WGS sequence"/>
</dbReference>
<dbReference type="InterPro" id="IPR035093">
    <property type="entry name" value="RelE/ParE_toxin_dom_sf"/>
</dbReference>
<gene>
    <name evidence="3" type="ORF">H8E41_09555</name>
</gene>
<evidence type="ECO:0000256" key="2">
    <source>
        <dbReference type="ARBA" id="ARBA00022649"/>
    </source>
</evidence>
<dbReference type="PANTHER" id="PTHR33755">
    <property type="entry name" value="TOXIN PARE1-RELATED"/>
    <property type="match status" value="1"/>
</dbReference>
<dbReference type="SUPFAM" id="SSF143011">
    <property type="entry name" value="RelE-like"/>
    <property type="match status" value="1"/>
</dbReference>
<organism evidence="3 4">
    <name type="scientific">Candidatus Desulfobia pelagia</name>
    <dbReference type="NCBI Taxonomy" id="2841692"/>
    <lineage>
        <taxon>Bacteria</taxon>
        <taxon>Pseudomonadati</taxon>
        <taxon>Thermodesulfobacteriota</taxon>
        <taxon>Desulfobulbia</taxon>
        <taxon>Desulfobulbales</taxon>
        <taxon>Desulfobulbaceae</taxon>
        <taxon>Candidatus Desulfobia</taxon>
    </lineage>
</organism>
<dbReference type="EMBL" id="JACNJZ010000132">
    <property type="protein sequence ID" value="MBC8318140.1"/>
    <property type="molecule type" value="Genomic_DNA"/>
</dbReference>
<dbReference type="InterPro" id="IPR007712">
    <property type="entry name" value="RelE/ParE_toxin"/>
</dbReference>
<protein>
    <submittedName>
        <fullName evidence="3">Type II toxin-antitoxin system RelE/ParE family toxin</fullName>
    </submittedName>
</protein>
<comment type="caution">
    <text evidence="3">The sequence shown here is derived from an EMBL/GenBank/DDBJ whole genome shotgun (WGS) entry which is preliminary data.</text>
</comment>
<dbReference type="Gene3D" id="3.30.2310.20">
    <property type="entry name" value="RelE-like"/>
    <property type="match status" value="1"/>
</dbReference>
<dbReference type="InterPro" id="IPR051803">
    <property type="entry name" value="TA_system_RelE-like_toxin"/>
</dbReference>
<reference evidence="3 4" key="1">
    <citation type="submission" date="2020-08" db="EMBL/GenBank/DDBJ databases">
        <title>Bridging the membrane lipid divide: bacteria of the FCB group superphylum have the potential to synthesize archaeal ether lipids.</title>
        <authorList>
            <person name="Villanueva L."/>
            <person name="Von Meijenfeldt F.A.B."/>
            <person name="Westbye A.B."/>
            <person name="Yadav S."/>
            <person name="Hopmans E.C."/>
            <person name="Dutilh B.E."/>
            <person name="Sinninghe Damste J.S."/>
        </authorList>
    </citation>
    <scope>NUCLEOTIDE SEQUENCE [LARGE SCALE GENOMIC DNA]</scope>
    <source>
        <strain evidence="3">NIOZ-UU47</strain>
    </source>
</reference>
<dbReference type="Pfam" id="PF05016">
    <property type="entry name" value="ParE_toxin"/>
    <property type="match status" value="1"/>
</dbReference>
<evidence type="ECO:0000313" key="4">
    <source>
        <dbReference type="Proteomes" id="UP000614424"/>
    </source>
</evidence>
<sequence>MAFTVLLTEDAAVDLEDIYSYISKHDSPQKAEYVLDQIESKFVSLRKMPERGVYPKELSDLGIRDYREIFFKPYRIIYRVNGDNVYVYLIVDGRRDMQTLLQRRLLGAL</sequence>
<dbReference type="AlphaFoldDB" id="A0A8J6TGE7"/>
<proteinExistence type="inferred from homology"/>